<dbReference type="PANTHER" id="PTHR32089:SF112">
    <property type="entry name" value="LYSOZYME-LIKE PROTEIN-RELATED"/>
    <property type="match status" value="1"/>
</dbReference>
<feature type="domain" description="HAMP" evidence="8">
    <location>
        <begin position="94"/>
        <end position="152"/>
    </location>
</feature>
<dbReference type="Pfam" id="PF00015">
    <property type="entry name" value="MCPsignal"/>
    <property type="match status" value="1"/>
</dbReference>
<evidence type="ECO:0000256" key="6">
    <source>
        <dbReference type="SAM" id="Phobius"/>
    </source>
</evidence>
<evidence type="ECO:0000256" key="3">
    <source>
        <dbReference type="PROSITE-ProRule" id="PRU00284"/>
    </source>
</evidence>
<dbReference type="GO" id="GO:0016020">
    <property type="term" value="C:membrane"/>
    <property type="evidence" value="ECO:0007669"/>
    <property type="project" value="InterPro"/>
</dbReference>
<dbReference type="InterPro" id="IPR003660">
    <property type="entry name" value="HAMP_dom"/>
</dbReference>
<dbReference type="Pfam" id="PF00672">
    <property type="entry name" value="HAMP"/>
    <property type="match status" value="1"/>
</dbReference>
<evidence type="ECO:0000259" key="7">
    <source>
        <dbReference type="PROSITE" id="PS50111"/>
    </source>
</evidence>
<dbReference type="GO" id="GO:0007165">
    <property type="term" value="P:signal transduction"/>
    <property type="evidence" value="ECO:0007669"/>
    <property type="project" value="UniProtKB-KW"/>
</dbReference>
<dbReference type="RefSeq" id="WP_056933480.1">
    <property type="nucleotide sequence ID" value="NZ_CP013050.1"/>
</dbReference>
<feature type="domain" description="HAMP" evidence="8">
    <location>
        <begin position="154"/>
        <end position="197"/>
    </location>
</feature>
<dbReference type="PATRIC" id="fig|55802.8.peg.660"/>
<keyword evidence="6" id="KW-1133">Transmembrane helix</keyword>
<organism evidence="9 10">
    <name type="scientific">Thermococcus barophilus</name>
    <dbReference type="NCBI Taxonomy" id="55802"/>
    <lineage>
        <taxon>Archaea</taxon>
        <taxon>Methanobacteriati</taxon>
        <taxon>Methanobacteriota</taxon>
        <taxon>Thermococci</taxon>
        <taxon>Thermococcales</taxon>
        <taxon>Thermococcaceae</taxon>
        <taxon>Thermococcus</taxon>
    </lineage>
</organism>
<sequence length="502" mass="55488">MRFVHRLTLAVILPLILIVSTGIIFQVFATKHLERDLQGTMEIVSSKVSGTDAAIIRESMFSAVKRIEKTLWMGIGVFIIIAVVSGCVAYGYIKKLLTPIVEMTRVADAISKGEFTNARRLTDVIKYREKDEIGKLLEAFKVISEDILKTLILIQEKMERIAEGDISEELTAHGKGDLELILNSMRKTMSQLKKLLGTVRDLALVLEKRANELTSISNEITEAINQVAEAIQQVSIEAQRQQENISSIMEGMKRTVEISQNTVNAVEEFGNVVGEVLSIAREGREKGENAIAQIQKIQDAMNVITDAVLTVNEMSKNIVNITNVIADISEQTNLLALNAAIEAAKAGEYGRGFAVVAEEVRNLAEDSKKAAENIKKIVDEMRRKVENAVMETKKGAEIVGSSVGVLQETINYLVHISELLDDVEARLESVKHEISVEKEEVEKAMEALENLAASAQETTASAQEVSASAQEQTSALEEVRRNIEELRNIVTDLRKSVEFIKV</sequence>
<dbReference type="SUPFAM" id="SSF58104">
    <property type="entry name" value="Methyl-accepting chemotaxis protein (MCP) signaling domain"/>
    <property type="match status" value="1"/>
</dbReference>
<feature type="coiled-coil region" evidence="4">
    <location>
        <begin position="213"/>
        <end position="244"/>
    </location>
</feature>
<keyword evidence="6" id="KW-0812">Transmembrane</keyword>
<keyword evidence="6" id="KW-0472">Membrane</keyword>
<dbReference type="PRINTS" id="PR00260">
    <property type="entry name" value="CHEMTRNSDUCR"/>
</dbReference>
<evidence type="ECO:0000259" key="8">
    <source>
        <dbReference type="PROSITE" id="PS50885"/>
    </source>
</evidence>
<reference evidence="9 10" key="1">
    <citation type="journal article" date="2016" name="Genome Announc.">
        <title>Complete genome sequence of the hyperthermophilic and piezophilic archaeon Thermococcus barophilus Ch5, capable of growth at the expense of hydrogenogenesis from carbon monoxide and formate.</title>
        <authorList>
            <person name="Oger P."/>
            <person name="Sokolova T.G."/>
            <person name="Kozhevnikova D.A."/>
            <person name="Taranov E.A."/>
            <person name="Vannier P."/>
            <person name="Lee H.S."/>
            <person name="Kwon K.K."/>
            <person name="Kang S.G."/>
            <person name="Lee J.H."/>
            <person name="Bonch-Osmolovskaya E.A."/>
            <person name="Lebedinsky A.V."/>
        </authorList>
    </citation>
    <scope>NUCLEOTIDE SEQUENCE [LARGE SCALE GENOMIC DNA]</scope>
    <source>
        <strain evidence="10">Ch5</strain>
    </source>
</reference>
<evidence type="ECO:0000313" key="9">
    <source>
        <dbReference type="EMBL" id="ALM74625.1"/>
    </source>
</evidence>
<gene>
    <name evidence="9" type="ORF">TBCH5v1_0667</name>
</gene>
<dbReference type="InterPro" id="IPR004089">
    <property type="entry name" value="MCPsignal_dom"/>
</dbReference>
<dbReference type="Gene3D" id="6.10.340.10">
    <property type="match status" value="1"/>
</dbReference>
<protein>
    <submittedName>
        <fullName evidence="9">Methyl-accepting chemotaxis protein</fullName>
    </submittedName>
</protein>
<proteinExistence type="inferred from homology"/>
<dbReference type="STRING" id="55802.TBCH5v1_0667"/>
<feature type="transmembrane region" description="Helical" evidence="6">
    <location>
        <begin position="71"/>
        <end position="93"/>
    </location>
</feature>
<dbReference type="CDD" id="cd06225">
    <property type="entry name" value="HAMP"/>
    <property type="match status" value="1"/>
</dbReference>
<comment type="similarity">
    <text evidence="2">Belongs to the methyl-accepting chemotaxis (MCP) protein family.</text>
</comment>
<dbReference type="InterPro" id="IPR004090">
    <property type="entry name" value="Chemotax_Me-accpt_rcpt"/>
</dbReference>
<dbReference type="PROSITE" id="PS50111">
    <property type="entry name" value="CHEMOTAXIS_TRANSDUC_2"/>
    <property type="match status" value="1"/>
</dbReference>
<dbReference type="Gene3D" id="1.10.287.950">
    <property type="entry name" value="Methyl-accepting chemotaxis protein"/>
    <property type="match status" value="1"/>
</dbReference>
<feature type="domain" description="Methyl-accepting transducer" evidence="7">
    <location>
        <begin position="216"/>
        <end position="473"/>
    </location>
</feature>
<dbReference type="AlphaFoldDB" id="A0A0S1XA30"/>
<keyword evidence="4" id="KW-0175">Coiled coil</keyword>
<name>A0A0S1XA30_THEBA</name>
<keyword evidence="1 3" id="KW-0807">Transducer</keyword>
<dbReference type="Proteomes" id="UP000066042">
    <property type="component" value="Chromosome"/>
</dbReference>
<dbReference type="SMART" id="SM00304">
    <property type="entry name" value="HAMP"/>
    <property type="match status" value="2"/>
</dbReference>
<dbReference type="GO" id="GO:0006935">
    <property type="term" value="P:chemotaxis"/>
    <property type="evidence" value="ECO:0007669"/>
    <property type="project" value="InterPro"/>
</dbReference>
<feature type="region of interest" description="Disordered" evidence="5">
    <location>
        <begin position="455"/>
        <end position="474"/>
    </location>
</feature>
<evidence type="ECO:0000256" key="5">
    <source>
        <dbReference type="SAM" id="MobiDB-lite"/>
    </source>
</evidence>
<evidence type="ECO:0000256" key="2">
    <source>
        <dbReference type="ARBA" id="ARBA00029447"/>
    </source>
</evidence>
<dbReference type="SMART" id="SM00283">
    <property type="entry name" value="MA"/>
    <property type="match status" value="1"/>
</dbReference>
<dbReference type="GeneID" id="26135945"/>
<dbReference type="PROSITE" id="PS50885">
    <property type="entry name" value="HAMP"/>
    <property type="match status" value="2"/>
</dbReference>
<accession>A0A0S1XA30</accession>
<evidence type="ECO:0000256" key="4">
    <source>
        <dbReference type="SAM" id="Coils"/>
    </source>
</evidence>
<dbReference type="PANTHER" id="PTHR32089">
    <property type="entry name" value="METHYL-ACCEPTING CHEMOTAXIS PROTEIN MCPB"/>
    <property type="match status" value="1"/>
</dbReference>
<dbReference type="GO" id="GO:0004888">
    <property type="term" value="F:transmembrane signaling receptor activity"/>
    <property type="evidence" value="ECO:0007669"/>
    <property type="project" value="InterPro"/>
</dbReference>
<evidence type="ECO:0000313" key="10">
    <source>
        <dbReference type="Proteomes" id="UP000066042"/>
    </source>
</evidence>
<dbReference type="EMBL" id="CP013050">
    <property type="protein sequence ID" value="ALM74625.1"/>
    <property type="molecule type" value="Genomic_DNA"/>
</dbReference>
<feature type="transmembrane region" description="Helical" evidence="6">
    <location>
        <begin position="7"/>
        <end position="29"/>
    </location>
</feature>
<evidence type="ECO:0000256" key="1">
    <source>
        <dbReference type="ARBA" id="ARBA00023224"/>
    </source>
</evidence>